<dbReference type="Proteomes" id="UP000272474">
    <property type="component" value="Unassembled WGS sequence"/>
</dbReference>
<dbReference type="InterPro" id="IPR011330">
    <property type="entry name" value="Glyco_hydro/deAcase_b/a-brl"/>
</dbReference>
<organism evidence="4 5">
    <name type="scientific">Streptomyces hoynatensis</name>
    <dbReference type="NCBI Taxonomy" id="1141874"/>
    <lineage>
        <taxon>Bacteria</taxon>
        <taxon>Bacillati</taxon>
        <taxon>Actinomycetota</taxon>
        <taxon>Actinomycetes</taxon>
        <taxon>Kitasatosporales</taxon>
        <taxon>Streptomycetaceae</taxon>
        <taxon>Streptomyces</taxon>
    </lineage>
</organism>
<dbReference type="InterPro" id="IPR050248">
    <property type="entry name" value="Polysacc_deacetylase_ArnD"/>
</dbReference>
<keyword evidence="5" id="KW-1185">Reference proteome</keyword>
<dbReference type="GO" id="GO:0005975">
    <property type="term" value="P:carbohydrate metabolic process"/>
    <property type="evidence" value="ECO:0007669"/>
    <property type="project" value="InterPro"/>
</dbReference>
<dbReference type="Gene3D" id="3.20.20.370">
    <property type="entry name" value="Glycoside hydrolase/deacetylase"/>
    <property type="match status" value="1"/>
</dbReference>
<protein>
    <submittedName>
        <fullName evidence="4">Polysaccharide deacetylase family protein</fullName>
    </submittedName>
</protein>
<evidence type="ECO:0000256" key="1">
    <source>
        <dbReference type="SAM" id="MobiDB-lite"/>
    </source>
</evidence>
<gene>
    <name evidence="4" type="ORF">D7294_00890</name>
</gene>
<feature type="domain" description="NodB homology" evidence="3">
    <location>
        <begin position="156"/>
        <end position="332"/>
    </location>
</feature>
<keyword evidence="2" id="KW-0812">Transmembrane</keyword>
<dbReference type="PANTHER" id="PTHR10587:SF134">
    <property type="entry name" value="SECRETED PROTEIN"/>
    <property type="match status" value="1"/>
</dbReference>
<feature type="region of interest" description="Disordered" evidence="1">
    <location>
        <begin position="119"/>
        <end position="139"/>
    </location>
</feature>
<dbReference type="PANTHER" id="PTHR10587">
    <property type="entry name" value="GLYCOSYL TRANSFERASE-RELATED"/>
    <property type="match status" value="1"/>
</dbReference>
<dbReference type="PROSITE" id="PS51677">
    <property type="entry name" value="NODB"/>
    <property type="match status" value="1"/>
</dbReference>
<dbReference type="InterPro" id="IPR002509">
    <property type="entry name" value="NODB_dom"/>
</dbReference>
<keyword evidence="2" id="KW-0472">Membrane</keyword>
<feature type="region of interest" description="Disordered" evidence="1">
    <location>
        <begin position="47"/>
        <end position="76"/>
    </location>
</feature>
<evidence type="ECO:0000256" key="2">
    <source>
        <dbReference type="SAM" id="Phobius"/>
    </source>
</evidence>
<evidence type="ECO:0000259" key="3">
    <source>
        <dbReference type="PROSITE" id="PS51677"/>
    </source>
</evidence>
<dbReference type="EMBL" id="RBAL01000001">
    <property type="protein sequence ID" value="RKN46809.1"/>
    <property type="molecule type" value="Genomic_DNA"/>
</dbReference>
<feature type="compositionally biased region" description="Low complexity" evidence="1">
    <location>
        <begin position="56"/>
        <end position="65"/>
    </location>
</feature>
<name>A0A3A9ZF29_9ACTN</name>
<dbReference type="Pfam" id="PF01522">
    <property type="entry name" value="Polysacc_deac_1"/>
    <property type="match status" value="1"/>
</dbReference>
<dbReference type="OrthoDB" id="3373088at2"/>
<dbReference type="SUPFAM" id="SSF88713">
    <property type="entry name" value="Glycoside hydrolase/deacetylase"/>
    <property type="match status" value="1"/>
</dbReference>
<dbReference type="GO" id="GO:0016810">
    <property type="term" value="F:hydrolase activity, acting on carbon-nitrogen (but not peptide) bonds"/>
    <property type="evidence" value="ECO:0007669"/>
    <property type="project" value="InterPro"/>
</dbReference>
<reference evidence="4 5" key="1">
    <citation type="journal article" date="2014" name="Int. J. Syst. Evol. Microbiol.">
        <title>Streptomyces hoynatensis sp. nov., isolated from deep marine sediment.</title>
        <authorList>
            <person name="Veyisoglu A."/>
            <person name="Sahin N."/>
        </authorList>
    </citation>
    <scope>NUCLEOTIDE SEQUENCE [LARGE SCALE GENOMIC DNA]</scope>
    <source>
        <strain evidence="4 5">KCTC 29097</strain>
    </source>
</reference>
<feature type="transmembrane region" description="Helical" evidence="2">
    <location>
        <begin position="21"/>
        <end position="43"/>
    </location>
</feature>
<comment type="caution">
    <text evidence="4">The sequence shown here is derived from an EMBL/GenBank/DDBJ whole genome shotgun (WGS) entry which is preliminary data.</text>
</comment>
<keyword evidence="2" id="KW-1133">Transmembrane helix</keyword>
<proteinExistence type="predicted"/>
<dbReference type="CDD" id="cd10917">
    <property type="entry name" value="CE4_NodB_like_6s_7s"/>
    <property type="match status" value="1"/>
</dbReference>
<evidence type="ECO:0000313" key="4">
    <source>
        <dbReference type="EMBL" id="RKN46809.1"/>
    </source>
</evidence>
<accession>A0A3A9ZF29</accession>
<sequence length="338" mass="36900">MEIIGQVRQNDQRVKRRLLRGAALGGATILALICSGAGLPAFLRPAAPEGESDASARLPSAAAPAPGGPELGGGLPFGAPQRAQALGLADALAGYARNLKHAEALRVAAAKSWGLPRVPLRAPTPPRRKPGLVSEPGHLTGKGLPPVLVQVPTEEKVVFLTIDDGAEKDPELLRMLRELDVPFTGFLSDEVARADYGYFRKAHREGAGMQNHTVNHRELTALSYAEQRAEICRQQDNLEREIGERPTLFRPPYGAYNRDTLRAAASCGIEVVPLWAEEAFPDRIDWGRGDRRLHPGDIILTHFRGEAEWQASMPDMVRRLLRTVTEQGFAVARLEDYV</sequence>
<dbReference type="AlphaFoldDB" id="A0A3A9ZF29"/>
<evidence type="ECO:0000313" key="5">
    <source>
        <dbReference type="Proteomes" id="UP000272474"/>
    </source>
</evidence>